<protein>
    <recommendedName>
        <fullName evidence="6">Bifunctional inhibitor/plant lipid transfer protein/seed storage helical domain-containing protein</fullName>
    </recommendedName>
</protein>
<dbReference type="SUPFAM" id="SSF47699">
    <property type="entry name" value="Bifunctional inhibitor/lipid-transfer protein/seed storage 2S albumin"/>
    <property type="match status" value="1"/>
</dbReference>
<feature type="region of interest" description="Disordered" evidence="4">
    <location>
        <begin position="154"/>
        <end position="173"/>
    </location>
</feature>
<feature type="domain" description="Bifunctional inhibitor/plant lipid transfer protein/seed storage helical" evidence="6">
    <location>
        <begin position="11"/>
        <end position="100"/>
    </location>
</feature>
<dbReference type="PANTHER" id="PTHR35747:SF2">
    <property type="entry name" value="NON-SPECIFIC LIPID TRANSFER PROTEIN GPI-ANCHORED 25"/>
    <property type="match status" value="1"/>
</dbReference>
<dbReference type="InterPro" id="IPR036312">
    <property type="entry name" value="Bifun_inhib/LTP/seed_sf"/>
</dbReference>
<feature type="chain" id="PRO_5022098460" description="Bifunctional inhibitor/plant lipid transfer protein/seed storage helical domain-containing protein" evidence="5">
    <location>
        <begin position="17"/>
        <end position="223"/>
    </location>
</feature>
<gene>
    <name evidence="7" type="ORF">C1H46_007286</name>
</gene>
<organism evidence="7 8">
    <name type="scientific">Malus baccata</name>
    <name type="common">Siberian crab apple</name>
    <name type="synonym">Pyrus baccata</name>
    <dbReference type="NCBI Taxonomy" id="106549"/>
    <lineage>
        <taxon>Eukaryota</taxon>
        <taxon>Viridiplantae</taxon>
        <taxon>Streptophyta</taxon>
        <taxon>Embryophyta</taxon>
        <taxon>Tracheophyta</taxon>
        <taxon>Spermatophyta</taxon>
        <taxon>Magnoliopsida</taxon>
        <taxon>eudicotyledons</taxon>
        <taxon>Gunneridae</taxon>
        <taxon>Pentapetalae</taxon>
        <taxon>rosids</taxon>
        <taxon>fabids</taxon>
        <taxon>Rosales</taxon>
        <taxon>Rosaceae</taxon>
        <taxon>Amygdaloideae</taxon>
        <taxon>Maleae</taxon>
        <taxon>Malus</taxon>
    </lineage>
</organism>
<dbReference type="EMBL" id="VIEB01000091">
    <property type="protein sequence ID" value="TQE07092.1"/>
    <property type="molecule type" value="Genomic_DNA"/>
</dbReference>
<dbReference type="GO" id="GO:0008289">
    <property type="term" value="F:lipid binding"/>
    <property type="evidence" value="ECO:0007669"/>
    <property type="project" value="UniProtKB-KW"/>
</dbReference>
<evidence type="ECO:0000256" key="1">
    <source>
        <dbReference type="ARBA" id="ARBA00003211"/>
    </source>
</evidence>
<evidence type="ECO:0000256" key="4">
    <source>
        <dbReference type="SAM" id="MobiDB-lite"/>
    </source>
</evidence>
<evidence type="ECO:0000256" key="5">
    <source>
        <dbReference type="SAM" id="SignalP"/>
    </source>
</evidence>
<dbReference type="InterPro" id="IPR053353">
    <property type="entry name" value="Plant_LTP_GPI-anchored"/>
</dbReference>
<keyword evidence="5" id="KW-0732">Signal</keyword>
<dbReference type="STRING" id="106549.A0A540N7S0"/>
<feature type="signal peptide" evidence="5">
    <location>
        <begin position="1"/>
        <end position="16"/>
    </location>
</feature>
<evidence type="ECO:0000313" key="8">
    <source>
        <dbReference type="Proteomes" id="UP000315295"/>
    </source>
</evidence>
<feature type="region of interest" description="Disordered" evidence="4">
    <location>
        <begin position="113"/>
        <end position="145"/>
    </location>
</feature>
<dbReference type="PANTHER" id="PTHR35747">
    <property type="entry name" value="BIFUNCTIONAL INHIBITOR/LIPID-TRANSFER PROTEIN/SEED STORAGE 2S ALBUMIN SUPERFAMILY PROTEIN"/>
    <property type="match status" value="1"/>
</dbReference>
<comment type="caution">
    <text evidence="7">The sequence shown here is derived from an EMBL/GenBank/DDBJ whole genome shotgun (WGS) entry which is preliminary data.</text>
</comment>
<keyword evidence="2" id="KW-0813">Transport</keyword>
<sequence length="223" mass="23355">MAILLALTLAILGAEAAEPPPPLPSCADQLVRFSPCLPYVSSPPNNLSDSPPPKCCDAFSLSMESGGALCLCYLVQDHPMLGFPLNGSRVLSLSSTCPLRDISTNTSSAQSFESLCSGSPELPPLRSSTISEVSPPGSESVDNASSPLMSLARESANTTSIPPGNRTPTPPSSAVYPARVSTCTTEFPCFHVHLMLPTFIEILDENSTALSAFRILTSSGKLV</sequence>
<comment type="function">
    <text evidence="1">Plant non-specific lipid-transfer proteins transfer phospholipids as well as galactolipids across membranes. May play a role in wax or cutin deposition in the cell walls of expanding epidermal cells and certain secretory tissues.</text>
</comment>
<evidence type="ECO:0000313" key="7">
    <source>
        <dbReference type="EMBL" id="TQE07092.1"/>
    </source>
</evidence>
<keyword evidence="8" id="KW-1185">Reference proteome</keyword>
<dbReference type="AlphaFoldDB" id="A0A540N7S0"/>
<proteinExistence type="predicted"/>
<reference evidence="7 8" key="1">
    <citation type="journal article" date="2019" name="G3 (Bethesda)">
        <title>Sequencing of a Wild Apple (Malus baccata) Genome Unravels the Differences Between Cultivated and Wild Apple Species Regarding Disease Resistance and Cold Tolerance.</title>
        <authorList>
            <person name="Chen X."/>
        </authorList>
    </citation>
    <scope>NUCLEOTIDE SEQUENCE [LARGE SCALE GENOMIC DNA]</scope>
    <source>
        <strain evidence="8">cv. Shandingzi</strain>
        <tissue evidence="7">Leaves</tissue>
    </source>
</reference>
<evidence type="ECO:0000256" key="2">
    <source>
        <dbReference type="ARBA" id="ARBA00022448"/>
    </source>
</evidence>
<evidence type="ECO:0000259" key="6">
    <source>
        <dbReference type="Pfam" id="PF14368"/>
    </source>
</evidence>
<dbReference type="CDD" id="cd00010">
    <property type="entry name" value="AAI_LTSS"/>
    <property type="match status" value="1"/>
</dbReference>
<evidence type="ECO:0000256" key="3">
    <source>
        <dbReference type="ARBA" id="ARBA00023121"/>
    </source>
</evidence>
<dbReference type="Pfam" id="PF14368">
    <property type="entry name" value="LTP_2"/>
    <property type="match status" value="1"/>
</dbReference>
<name>A0A540N7S0_MALBA</name>
<dbReference type="InterPro" id="IPR016140">
    <property type="entry name" value="Bifunc_inhib/LTP/seed_store"/>
</dbReference>
<dbReference type="Gene3D" id="1.10.110.10">
    <property type="entry name" value="Plant lipid-transfer and hydrophobic proteins"/>
    <property type="match status" value="1"/>
</dbReference>
<keyword evidence="3" id="KW-0446">Lipid-binding</keyword>
<dbReference type="Proteomes" id="UP000315295">
    <property type="component" value="Unassembled WGS sequence"/>
</dbReference>
<accession>A0A540N7S0</accession>